<dbReference type="PANTHER" id="PTHR44757:SF2">
    <property type="entry name" value="BIOFILM ARCHITECTURE MAINTENANCE PROTEIN MBAA"/>
    <property type="match status" value="1"/>
</dbReference>
<dbReference type="SUPFAM" id="SSF141868">
    <property type="entry name" value="EAL domain-like"/>
    <property type="match status" value="1"/>
</dbReference>
<feature type="domain" description="EAL" evidence="2">
    <location>
        <begin position="269"/>
        <end position="523"/>
    </location>
</feature>
<dbReference type="InterPro" id="IPR000160">
    <property type="entry name" value="GGDEF_dom"/>
</dbReference>
<dbReference type="InterPro" id="IPR043128">
    <property type="entry name" value="Rev_trsase/Diguanyl_cyclase"/>
</dbReference>
<feature type="region of interest" description="Disordered" evidence="1">
    <location>
        <begin position="1"/>
        <end position="20"/>
    </location>
</feature>
<evidence type="ECO:0000259" key="3">
    <source>
        <dbReference type="PROSITE" id="PS50887"/>
    </source>
</evidence>
<dbReference type="EMBL" id="JAVDXT010000001">
    <property type="protein sequence ID" value="MDR7375930.1"/>
    <property type="molecule type" value="Genomic_DNA"/>
</dbReference>
<dbReference type="CDD" id="cd01949">
    <property type="entry name" value="GGDEF"/>
    <property type="match status" value="1"/>
</dbReference>
<protein>
    <submittedName>
        <fullName evidence="4">Diguanylate cyclase (GGDEF)-like protein</fullName>
    </submittedName>
</protein>
<dbReference type="Proteomes" id="UP001180487">
    <property type="component" value="Unassembled WGS sequence"/>
</dbReference>
<keyword evidence="5" id="KW-1185">Reference proteome</keyword>
<dbReference type="Gene3D" id="3.30.70.270">
    <property type="match status" value="1"/>
</dbReference>
<dbReference type="PANTHER" id="PTHR44757">
    <property type="entry name" value="DIGUANYLATE CYCLASE DGCP"/>
    <property type="match status" value="1"/>
</dbReference>
<dbReference type="CDD" id="cd01948">
    <property type="entry name" value="EAL"/>
    <property type="match status" value="1"/>
</dbReference>
<accession>A0ABU2C3N6</accession>
<organism evidence="4 5">
    <name type="scientific">Rhodoferax ferrireducens</name>
    <dbReference type="NCBI Taxonomy" id="192843"/>
    <lineage>
        <taxon>Bacteria</taxon>
        <taxon>Pseudomonadati</taxon>
        <taxon>Pseudomonadota</taxon>
        <taxon>Betaproteobacteria</taxon>
        <taxon>Burkholderiales</taxon>
        <taxon>Comamonadaceae</taxon>
        <taxon>Rhodoferax</taxon>
    </lineage>
</organism>
<dbReference type="InterPro" id="IPR052155">
    <property type="entry name" value="Biofilm_reg_signaling"/>
</dbReference>
<gene>
    <name evidence="4" type="ORF">J2X19_000588</name>
</gene>
<name>A0ABU2C3N6_9BURK</name>
<dbReference type="InterPro" id="IPR029787">
    <property type="entry name" value="Nucleotide_cyclase"/>
</dbReference>
<reference evidence="4 5" key="1">
    <citation type="submission" date="2023-07" db="EMBL/GenBank/DDBJ databases">
        <title>Sorghum-associated microbial communities from plants grown in Nebraska, USA.</title>
        <authorList>
            <person name="Schachtman D."/>
        </authorList>
    </citation>
    <scope>NUCLEOTIDE SEQUENCE [LARGE SCALE GENOMIC DNA]</scope>
    <source>
        <strain evidence="4 5">BE313</strain>
    </source>
</reference>
<dbReference type="SUPFAM" id="SSF55073">
    <property type="entry name" value="Nucleotide cyclase"/>
    <property type="match status" value="1"/>
</dbReference>
<evidence type="ECO:0000313" key="4">
    <source>
        <dbReference type="EMBL" id="MDR7375930.1"/>
    </source>
</evidence>
<sequence length="528" mass="58053">MMYRTAFLEQKDDNLGPERPQTPEQIQRMLEQREAAVAAREQAVLAREDALHAEAELAAQAAAQLREANERLVVATVHAQTMTETAEGATAQMSYMAKHDILTGLPNRSLLTDRLEQSIALALRHEQKVALVYLDLDNFKHINDSLGHAVGDELLQAVAKRLNDSVRQSDSVCRLGGDEFVLLLAEIDTAEDAARTAAMLVEAASQPYLVGDHRLHVSASIGLSIYPDDGSDVETLLRNADTAMYQAKKNGRNNYQVFSRDMNVRAVARQTIEVVLHHALDHGGFVLHYQPKVNLDTGAIIGAEALLRLQRPEQPLMYPAHFVGVAEECGLIVPMGKWVLREACNQAAAWRRAGLPFGQMAVNVSAVELHGKDFLSGVRAVLEETGLDPCALELELTESGLMQDNEPTMTTLRALKDLGVRIAIDDFGTGYSSLSYLRRFPIDTLKVDQSFVRDIQSGNGEAKLVSAIIAMGRSLDLRVIAEGIETREQLVFLQSQNCAEGQGFYFSRPVVAELYAVAMQTPLGVTRQ</sequence>
<feature type="domain" description="GGDEF" evidence="3">
    <location>
        <begin position="127"/>
        <end position="260"/>
    </location>
</feature>
<evidence type="ECO:0000313" key="5">
    <source>
        <dbReference type="Proteomes" id="UP001180487"/>
    </source>
</evidence>
<dbReference type="RefSeq" id="WP_310370510.1">
    <property type="nucleotide sequence ID" value="NZ_JAVDXT010000001.1"/>
</dbReference>
<dbReference type="SMART" id="SM00052">
    <property type="entry name" value="EAL"/>
    <property type="match status" value="1"/>
</dbReference>
<dbReference type="Gene3D" id="3.20.20.450">
    <property type="entry name" value="EAL domain"/>
    <property type="match status" value="1"/>
</dbReference>
<dbReference type="Pfam" id="PF00563">
    <property type="entry name" value="EAL"/>
    <property type="match status" value="1"/>
</dbReference>
<dbReference type="PROSITE" id="PS50887">
    <property type="entry name" value="GGDEF"/>
    <property type="match status" value="1"/>
</dbReference>
<dbReference type="Pfam" id="PF00990">
    <property type="entry name" value="GGDEF"/>
    <property type="match status" value="1"/>
</dbReference>
<dbReference type="SMART" id="SM00267">
    <property type="entry name" value="GGDEF"/>
    <property type="match status" value="1"/>
</dbReference>
<dbReference type="InterPro" id="IPR035919">
    <property type="entry name" value="EAL_sf"/>
</dbReference>
<dbReference type="InterPro" id="IPR001633">
    <property type="entry name" value="EAL_dom"/>
</dbReference>
<comment type="caution">
    <text evidence="4">The sequence shown here is derived from an EMBL/GenBank/DDBJ whole genome shotgun (WGS) entry which is preliminary data.</text>
</comment>
<proteinExistence type="predicted"/>
<dbReference type="PROSITE" id="PS50883">
    <property type="entry name" value="EAL"/>
    <property type="match status" value="1"/>
</dbReference>
<evidence type="ECO:0000259" key="2">
    <source>
        <dbReference type="PROSITE" id="PS50883"/>
    </source>
</evidence>
<evidence type="ECO:0000256" key="1">
    <source>
        <dbReference type="SAM" id="MobiDB-lite"/>
    </source>
</evidence>
<dbReference type="NCBIfam" id="TIGR00254">
    <property type="entry name" value="GGDEF"/>
    <property type="match status" value="1"/>
</dbReference>